<feature type="domain" description="Ig-like" evidence="1">
    <location>
        <begin position="392"/>
        <end position="485"/>
    </location>
</feature>
<dbReference type="SMART" id="SM00408">
    <property type="entry name" value="IGc2"/>
    <property type="match status" value="5"/>
</dbReference>
<evidence type="ECO:0000259" key="1">
    <source>
        <dbReference type="PROSITE" id="PS50835"/>
    </source>
</evidence>
<dbReference type="FunFam" id="2.60.40.10:FF:000503">
    <property type="entry name" value="Hemicentin 1"/>
    <property type="match status" value="2"/>
</dbReference>
<feature type="domain" description="Ig-like" evidence="1">
    <location>
        <begin position="204"/>
        <end position="295"/>
    </location>
</feature>
<dbReference type="GO" id="GO:0043025">
    <property type="term" value="C:neuronal cell body"/>
    <property type="evidence" value="ECO:0007669"/>
    <property type="project" value="TreeGrafter"/>
</dbReference>
<feature type="domain" description="Ig-like" evidence="1">
    <location>
        <begin position="108"/>
        <end position="193"/>
    </location>
</feature>
<evidence type="ECO:0000313" key="3">
    <source>
        <dbReference type="Proteomes" id="UP001374579"/>
    </source>
</evidence>
<gene>
    <name evidence="2" type="ORF">V1264_006444</name>
</gene>
<protein>
    <recommendedName>
        <fullName evidence="1">Ig-like domain-containing protein</fullName>
    </recommendedName>
</protein>
<sequence>MCLPVPPKLTEPDGLDDPDNPKVIINNTVTLTCPVSMETDPPPVMTWYKDNVPLTERDLGRRVYVRDDGRLLTITQAQLGDEARYRCIAENVAGEVHKDFDLEVQVPPSIDGDSASPSNQSVIMGQPIYINCPVTGKPPPRVNWLKDGEPLSVDLDPNLRLLVEGRRLEVLSARIIDRGRYTCIGESVAGEVAKDFDLDVYVPPSVDDPSTVEAVETVAGNDLRLNCPAFGIPLPRVTWFKEEAPIRGNSSKHILENEGWTLLIRQTTTEDARRYICRAENIAGEAEKVFNAEILVPPRITREGLEQNPEVIEDQTALINCPVTGNPQPEIQWYRNNVPLDTTNNRRYEIVGDGRQLRVHNVQVKDRGLYRCAARNRAGDDSVDFELDVFVPPTIDTQGVTYDNKVIINGTVTIKCPARGVPPPIIIWYKEGQELNVLQDRNLDIGEGGTELVIHRADLADSGQYSCVATNPAGEDADTYQLTVEGEGKELN</sequence>
<feature type="domain" description="Ig-like" evidence="1">
    <location>
        <begin position="7"/>
        <end position="103"/>
    </location>
</feature>
<dbReference type="InterPro" id="IPR003598">
    <property type="entry name" value="Ig_sub2"/>
</dbReference>
<dbReference type="GO" id="GO:0050808">
    <property type="term" value="P:synapse organization"/>
    <property type="evidence" value="ECO:0007669"/>
    <property type="project" value="TreeGrafter"/>
</dbReference>
<dbReference type="SUPFAM" id="SSF48726">
    <property type="entry name" value="Immunoglobulin"/>
    <property type="match status" value="5"/>
</dbReference>
<dbReference type="InterPro" id="IPR007110">
    <property type="entry name" value="Ig-like_dom"/>
</dbReference>
<dbReference type="InterPro" id="IPR013098">
    <property type="entry name" value="Ig_I-set"/>
</dbReference>
<dbReference type="GO" id="GO:0008046">
    <property type="term" value="F:axon guidance receptor activity"/>
    <property type="evidence" value="ECO:0007669"/>
    <property type="project" value="TreeGrafter"/>
</dbReference>
<dbReference type="PROSITE" id="PS50835">
    <property type="entry name" value="IG_LIKE"/>
    <property type="match status" value="5"/>
</dbReference>
<dbReference type="EMBL" id="JBAMIC010000018">
    <property type="protein sequence ID" value="KAK7094974.1"/>
    <property type="molecule type" value="Genomic_DNA"/>
</dbReference>
<dbReference type="InterPro" id="IPR036179">
    <property type="entry name" value="Ig-like_dom_sf"/>
</dbReference>
<keyword evidence="3" id="KW-1185">Reference proteome</keyword>
<dbReference type="PANTHER" id="PTHR45080:SF34">
    <property type="entry name" value="MYOSIN LIGHT CHAIN KINASE, SMOOTH MUSCLE-LIKE"/>
    <property type="match status" value="1"/>
</dbReference>
<dbReference type="CDD" id="cd00096">
    <property type="entry name" value="Ig"/>
    <property type="match status" value="3"/>
</dbReference>
<dbReference type="AlphaFoldDB" id="A0AAN9AZB6"/>
<dbReference type="InterPro" id="IPR003599">
    <property type="entry name" value="Ig_sub"/>
</dbReference>
<dbReference type="Pfam" id="PF07679">
    <property type="entry name" value="I-set"/>
    <property type="match status" value="5"/>
</dbReference>
<organism evidence="2 3">
    <name type="scientific">Littorina saxatilis</name>
    <dbReference type="NCBI Taxonomy" id="31220"/>
    <lineage>
        <taxon>Eukaryota</taxon>
        <taxon>Metazoa</taxon>
        <taxon>Spiralia</taxon>
        <taxon>Lophotrochozoa</taxon>
        <taxon>Mollusca</taxon>
        <taxon>Gastropoda</taxon>
        <taxon>Caenogastropoda</taxon>
        <taxon>Littorinimorpha</taxon>
        <taxon>Littorinoidea</taxon>
        <taxon>Littorinidae</taxon>
        <taxon>Littorina</taxon>
    </lineage>
</organism>
<evidence type="ECO:0000313" key="2">
    <source>
        <dbReference type="EMBL" id="KAK7094974.1"/>
    </source>
</evidence>
<proteinExistence type="predicted"/>
<dbReference type="GO" id="GO:0030424">
    <property type="term" value="C:axon"/>
    <property type="evidence" value="ECO:0007669"/>
    <property type="project" value="TreeGrafter"/>
</dbReference>
<dbReference type="GO" id="GO:0005886">
    <property type="term" value="C:plasma membrane"/>
    <property type="evidence" value="ECO:0007669"/>
    <property type="project" value="TreeGrafter"/>
</dbReference>
<comment type="caution">
    <text evidence="2">The sequence shown here is derived from an EMBL/GenBank/DDBJ whole genome shotgun (WGS) entry which is preliminary data.</text>
</comment>
<feature type="domain" description="Ig-like" evidence="1">
    <location>
        <begin position="298"/>
        <end position="388"/>
    </location>
</feature>
<dbReference type="PANTHER" id="PTHR45080">
    <property type="entry name" value="CONTACTIN 5"/>
    <property type="match status" value="1"/>
</dbReference>
<dbReference type="InterPro" id="IPR013783">
    <property type="entry name" value="Ig-like_fold"/>
</dbReference>
<dbReference type="GO" id="GO:0007156">
    <property type="term" value="P:homophilic cell adhesion via plasma membrane adhesion molecules"/>
    <property type="evidence" value="ECO:0007669"/>
    <property type="project" value="TreeGrafter"/>
</dbReference>
<dbReference type="FunFam" id="2.60.40.10:FF:000130">
    <property type="entry name" value="Hemicentin 1"/>
    <property type="match status" value="2"/>
</dbReference>
<accession>A0AAN9AZB6</accession>
<reference evidence="2 3" key="1">
    <citation type="submission" date="2024-02" db="EMBL/GenBank/DDBJ databases">
        <title>Chromosome-scale genome assembly of the rough periwinkle Littorina saxatilis.</title>
        <authorList>
            <person name="De Jode A."/>
            <person name="Faria R."/>
            <person name="Formenti G."/>
            <person name="Sims Y."/>
            <person name="Smith T.P."/>
            <person name="Tracey A."/>
            <person name="Wood J.M.D."/>
            <person name="Zagrodzka Z.B."/>
            <person name="Johannesson K."/>
            <person name="Butlin R.K."/>
            <person name="Leder E.H."/>
        </authorList>
    </citation>
    <scope>NUCLEOTIDE SEQUENCE [LARGE SCALE GENOMIC DNA]</scope>
    <source>
        <strain evidence="2">Snail1</strain>
        <tissue evidence="2">Muscle</tissue>
    </source>
</reference>
<name>A0AAN9AZB6_9CAEN</name>
<dbReference type="Proteomes" id="UP001374579">
    <property type="component" value="Unassembled WGS sequence"/>
</dbReference>
<dbReference type="Gene3D" id="2.60.40.10">
    <property type="entry name" value="Immunoglobulins"/>
    <property type="match status" value="5"/>
</dbReference>
<dbReference type="SMART" id="SM00409">
    <property type="entry name" value="IG"/>
    <property type="match status" value="5"/>
</dbReference>
<dbReference type="InterPro" id="IPR050958">
    <property type="entry name" value="Cell_Adh-Cytoskel_Orgn"/>
</dbReference>